<evidence type="ECO:0000256" key="1">
    <source>
        <dbReference type="ARBA" id="ARBA00004651"/>
    </source>
</evidence>
<dbReference type="EMBL" id="UEYP01000012">
    <property type="protein sequence ID" value="SSC64558.1"/>
    <property type="molecule type" value="Genomic_DNA"/>
</dbReference>
<dbReference type="GO" id="GO:0005886">
    <property type="term" value="C:plasma membrane"/>
    <property type="evidence" value="ECO:0007669"/>
    <property type="project" value="UniProtKB-SubCell"/>
</dbReference>
<feature type="transmembrane region" description="Helical" evidence="6">
    <location>
        <begin position="67"/>
        <end position="91"/>
    </location>
</feature>
<dbReference type="Proteomes" id="UP000254764">
    <property type="component" value="Unassembled WGS sequence"/>
</dbReference>
<evidence type="ECO:0000256" key="2">
    <source>
        <dbReference type="ARBA" id="ARBA00022475"/>
    </source>
</evidence>
<keyword evidence="5 6" id="KW-0472">Membrane</keyword>
<keyword evidence="4 6" id="KW-1133">Transmembrane helix</keyword>
<name>A0A376A9Y4_9HYPH</name>
<evidence type="ECO:0000313" key="7">
    <source>
        <dbReference type="EMBL" id="SSC64558.1"/>
    </source>
</evidence>
<keyword evidence="2" id="KW-1003">Cell membrane</keyword>
<protein>
    <submittedName>
        <fullName evidence="7">Uncharacterized protein</fullName>
    </submittedName>
</protein>
<dbReference type="Pfam" id="PF03626">
    <property type="entry name" value="COX4_pro"/>
    <property type="match status" value="1"/>
</dbReference>
<keyword evidence="3 6" id="KW-0812">Transmembrane</keyword>
<dbReference type="AlphaFoldDB" id="A0A376A9Y4"/>
<evidence type="ECO:0000256" key="6">
    <source>
        <dbReference type="SAM" id="Phobius"/>
    </source>
</evidence>
<evidence type="ECO:0000256" key="4">
    <source>
        <dbReference type="ARBA" id="ARBA00022989"/>
    </source>
</evidence>
<feature type="transmembrane region" description="Helical" evidence="6">
    <location>
        <begin position="9"/>
        <end position="29"/>
    </location>
</feature>
<comment type="subcellular location">
    <subcellularLocation>
        <location evidence="1">Cell membrane</location>
        <topology evidence="1">Multi-pass membrane protein</topology>
    </subcellularLocation>
</comment>
<sequence length="93" mass="9809">MDRFSQERLHWAFVTASVLAAGGAITAALSGHMLVPIGIVLMAALAKARIIILDFMGLRHAGGVLRFALVAWPLSFVLLALSRAVFVAIAAPV</sequence>
<feature type="transmembrane region" description="Helical" evidence="6">
    <location>
        <begin position="35"/>
        <end position="55"/>
    </location>
</feature>
<dbReference type="STRING" id="1336235.GCA_000518785_03805"/>
<accession>A0A376A9Y4</accession>
<keyword evidence="8" id="KW-1185">Reference proteome</keyword>
<proteinExistence type="predicted"/>
<evidence type="ECO:0000256" key="5">
    <source>
        <dbReference type="ARBA" id="ARBA00023136"/>
    </source>
</evidence>
<organism evidence="7 8">
    <name type="scientific">Ciceribacter selenitireducens ATCC BAA-1503</name>
    <dbReference type="NCBI Taxonomy" id="1336235"/>
    <lineage>
        <taxon>Bacteria</taxon>
        <taxon>Pseudomonadati</taxon>
        <taxon>Pseudomonadota</taxon>
        <taxon>Alphaproteobacteria</taxon>
        <taxon>Hyphomicrobiales</taxon>
        <taxon>Rhizobiaceae</taxon>
        <taxon>Ciceribacter</taxon>
    </lineage>
</organism>
<evidence type="ECO:0000256" key="3">
    <source>
        <dbReference type="ARBA" id="ARBA00022692"/>
    </source>
</evidence>
<dbReference type="InterPro" id="IPR005171">
    <property type="entry name" value="Cyt_c_oxidase_su4_prok"/>
</dbReference>
<dbReference type="RefSeq" id="WP_181904056.1">
    <property type="nucleotide sequence ID" value="NZ_UEYP01000012.1"/>
</dbReference>
<reference evidence="8" key="1">
    <citation type="submission" date="2018-07" db="EMBL/GenBank/DDBJ databases">
        <authorList>
            <person name="Peiro R."/>
            <person name="Begona"/>
            <person name="Cbmso G."/>
            <person name="Lopez M."/>
            <person name="Gonzalez S."/>
        </authorList>
    </citation>
    <scope>NUCLEOTIDE SEQUENCE [LARGE SCALE GENOMIC DNA]</scope>
</reference>
<gene>
    <name evidence="7" type="ORF">RHIZ70_266</name>
</gene>
<evidence type="ECO:0000313" key="8">
    <source>
        <dbReference type="Proteomes" id="UP000254764"/>
    </source>
</evidence>